<dbReference type="Pfam" id="PF00561">
    <property type="entry name" value="Abhydrolase_1"/>
    <property type="match status" value="1"/>
</dbReference>
<reference evidence="2 3" key="1">
    <citation type="journal article" date="1992" name="Lakartidningen">
        <title>[Penicillin V and not amoxicillin is the first choice preparation in acute otitis].</title>
        <authorList>
            <person name="Kamme C."/>
            <person name="Lundgren K."/>
            <person name="Prellner K."/>
        </authorList>
    </citation>
    <scope>NUCLEOTIDE SEQUENCE [LARGE SCALE GENOMIC DNA]</scope>
    <source>
        <strain evidence="2 3">PC3997IV</strain>
    </source>
</reference>
<dbReference type="SUPFAM" id="SSF53474">
    <property type="entry name" value="alpha/beta-Hydrolases"/>
    <property type="match status" value="1"/>
</dbReference>
<gene>
    <name evidence="2" type="ORF">EPJ81_08560</name>
</gene>
<evidence type="ECO:0000313" key="2">
    <source>
        <dbReference type="EMBL" id="TXJ39149.1"/>
    </source>
</evidence>
<evidence type="ECO:0000313" key="3">
    <source>
        <dbReference type="Proteomes" id="UP000325002"/>
    </source>
</evidence>
<proteinExistence type="predicted"/>
<dbReference type="PANTHER" id="PTHR43798">
    <property type="entry name" value="MONOACYLGLYCEROL LIPASE"/>
    <property type="match status" value="1"/>
</dbReference>
<dbReference type="PRINTS" id="PR00111">
    <property type="entry name" value="ABHYDROLASE"/>
</dbReference>
<dbReference type="PANTHER" id="PTHR43798:SF6">
    <property type="entry name" value="HYDROLASE, PUTATIVE (AFU_ORTHOLOGUE AFUA_4G13070)-RELATED"/>
    <property type="match status" value="1"/>
</dbReference>
<dbReference type="AlphaFoldDB" id="A0A5C8EME4"/>
<dbReference type="Proteomes" id="UP000325002">
    <property type="component" value="Unassembled WGS sequence"/>
</dbReference>
<organism evidence="2 3">
    <name type="scientific">Brachyspira aalborgi</name>
    <dbReference type="NCBI Taxonomy" id="29522"/>
    <lineage>
        <taxon>Bacteria</taxon>
        <taxon>Pseudomonadati</taxon>
        <taxon>Spirochaetota</taxon>
        <taxon>Spirochaetia</taxon>
        <taxon>Brachyspirales</taxon>
        <taxon>Brachyspiraceae</taxon>
        <taxon>Brachyspira</taxon>
    </lineage>
</organism>
<accession>A0A5C8EME4</accession>
<name>A0A5C8EME4_9SPIR</name>
<dbReference type="GO" id="GO:0016787">
    <property type="term" value="F:hydrolase activity"/>
    <property type="evidence" value="ECO:0007669"/>
    <property type="project" value="UniProtKB-KW"/>
</dbReference>
<evidence type="ECO:0000259" key="1">
    <source>
        <dbReference type="Pfam" id="PF00561"/>
    </source>
</evidence>
<keyword evidence="2" id="KW-0378">Hydrolase</keyword>
<dbReference type="InterPro" id="IPR029058">
    <property type="entry name" value="AB_hydrolase_fold"/>
</dbReference>
<dbReference type="RefSeq" id="WP_147778575.1">
    <property type="nucleotide sequence ID" value="NZ_SAYD01000018.1"/>
</dbReference>
<dbReference type="InterPro" id="IPR050266">
    <property type="entry name" value="AB_hydrolase_sf"/>
</dbReference>
<dbReference type="Gene3D" id="3.40.50.1820">
    <property type="entry name" value="alpha/beta hydrolase"/>
    <property type="match status" value="1"/>
</dbReference>
<dbReference type="EMBL" id="SAYD01000018">
    <property type="protein sequence ID" value="TXJ39149.1"/>
    <property type="molecule type" value="Genomic_DNA"/>
</dbReference>
<comment type="caution">
    <text evidence="2">The sequence shown here is derived from an EMBL/GenBank/DDBJ whole genome shotgun (WGS) entry which is preliminary data.</text>
</comment>
<protein>
    <submittedName>
        <fullName evidence="2">Alpha/beta hydrolase</fullName>
    </submittedName>
</protein>
<dbReference type="InterPro" id="IPR000073">
    <property type="entry name" value="AB_hydrolase_1"/>
</dbReference>
<sequence>MFYSYKNIKIYYQVIGSGKPIFMIHGLDCDLNLMKGCFEPIFKNKNGYKRIYIDLPGMGKSEALLEYASSDKILDILISFAENIISENFLLIGESYGGYLSRGILSKLNSKIDGMALLCPVVIPIHAKRDVPKNIIKFEDKDFINTLNDFERKTFGKFSVLENKKVYKRYKNEILSGIKKCNKDFIESLWKNYSFSFNVDKKLKKIKFDKPVLFMAGRQDICVGYKDLYKLLEDYPRATFSVIDIAGHNLQIEQPELFNSLVENFLIRAKNNINKF</sequence>
<feature type="domain" description="AB hydrolase-1" evidence="1">
    <location>
        <begin position="20"/>
        <end position="255"/>
    </location>
</feature>